<evidence type="ECO:0000313" key="2">
    <source>
        <dbReference type="EMBL" id="GLS00195.1"/>
    </source>
</evidence>
<sequence>MVSFQKPPFDALDDRQICEKLKHAAGVWSPVNVIAQKDHHLAGGGARMEIGGYCFHQGLQKIEPTVDVAHGPHNRSVRNGRRRRRGYLGSGSKKL</sequence>
<name>A0ABQ6BDW5_9CAUL</name>
<feature type="compositionally biased region" description="Basic residues" evidence="1">
    <location>
        <begin position="72"/>
        <end position="86"/>
    </location>
</feature>
<comment type="caution">
    <text evidence="2">The sequence shown here is derived from an EMBL/GenBank/DDBJ whole genome shotgun (WGS) entry which is preliminary data.</text>
</comment>
<protein>
    <submittedName>
        <fullName evidence="2">Uncharacterized protein</fullName>
    </submittedName>
</protein>
<reference evidence="3" key="1">
    <citation type="journal article" date="2019" name="Int. J. Syst. Evol. Microbiol.">
        <title>The Global Catalogue of Microorganisms (GCM) 10K type strain sequencing project: providing services to taxonomists for standard genome sequencing and annotation.</title>
        <authorList>
            <consortium name="The Broad Institute Genomics Platform"/>
            <consortium name="The Broad Institute Genome Sequencing Center for Infectious Disease"/>
            <person name="Wu L."/>
            <person name="Ma J."/>
        </authorList>
    </citation>
    <scope>NUCLEOTIDE SEQUENCE [LARGE SCALE GENOMIC DNA]</scope>
    <source>
        <strain evidence="3">NBRC 110107</strain>
    </source>
</reference>
<evidence type="ECO:0000256" key="1">
    <source>
        <dbReference type="SAM" id="MobiDB-lite"/>
    </source>
</evidence>
<accession>A0ABQ6BDW5</accession>
<keyword evidence="3" id="KW-1185">Reference proteome</keyword>
<dbReference type="EMBL" id="BSOY01000002">
    <property type="protein sequence ID" value="GLS00195.1"/>
    <property type="molecule type" value="Genomic_DNA"/>
</dbReference>
<dbReference type="Proteomes" id="UP001156921">
    <property type="component" value="Unassembled WGS sequence"/>
</dbReference>
<evidence type="ECO:0000313" key="3">
    <source>
        <dbReference type="Proteomes" id="UP001156921"/>
    </source>
</evidence>
<organism evidence="2 3">
    <name type="scientific">Brevundimonas denitrificans</name>
    <dbReference type="NCBI Taxonomy" id="1443434"/>
    <lineage>
        <taxon>Bacteria</taxon>
        <taxon>Pseudomonadati</taxon>
        <taxon>Pseudomonadota</taxon>
        <taxon>Alphaproteobacteria</taxon>
        <taxon>Caulobacterales</taxon>
        <taxon>Caulobacteraceae</taxon>
        <taxon>Brevundimonas</taxon>
    </lineage>
</organism>
<feature type="region of interest" description="Disordered" evidence="1">
    <location>
        <begin position="69"/>
        <end position="95"/>
    </location>
</feature>
<proteinExistence type="predicted"/>
<gene>
    <name evidence="2" type="ORF">GCM10007859_01990</name>
</gene>